<dbReference type="RefSeq" id="WP_166843858.1">
    <property type="nucleotide sequence ID" value="NZ_JAAONY010000003.1"/>
</dbReference>
<gene>
    <name evidence="2" type="ORF">HNR48_003382</name>
</gene>
<dbReference type="EMBL" id="JACHHT010000003">
    <property type="protein sequence ID" value="MBB6523080.1"/>
    <property type="molecule type" value="Genomic_DNA"/>
</dbReference>
<evidence type="ECO:0000313" key="2">
    <source>
        <dbReference type="EMBL" id="MBB6523080.1"/>
    </source>
</evidence>
<keyword evidence="3" id="KW-1185">Reference proteome</keyword>
<accession>A0A7X0MXB1</accession>
<sequence length="597" mass="65563">MKISSSHFPNMQLPKMELGQTSPTSQTPIRVADIESVKVSLSDFSASQDALLEADKTLTRFAVFQGHNSGLLMPESEKTDRMQAQLDRIPGREAKSLVDSGLLDSEEFLDFAESLSDEELTNFAQAAAALETPPKLNNFFFASPAKQKTEAFMRSLSEMDAGVRREVLSKASELSQGVPLREPSPTYSARGVLAEGSAQANDIHNFVKTVNQLGGDSDKQAALLQGLGHYQADQQSGLLTIAAGGADMGLRLMDSLQVFSKDAQDATIDYLKGVSDKKSPFELTVTKATDPENWSGAVLGYDNHSSNVVEGMISDIVSISENYRFTDEQWQDMMEELGGLDATDQRAYIAITKGGLDTLLDGSPGKPEDVNQNAQLMDNLDRLRNSSIVRDVVFKSAVGEERVSDGQSYYAHKESSDSKRDQEAMVEFLVTDAWLNREDEARTLVIASKLEALGAEQRDEQVDTINGLVTEREPLAQSSDVQLQDDYEKVLQRSDVLRHSNDIPALNALEQTLDASLKDKFWATAPIMEGEVDEFVQTLSAIEGPQQAMILEYLDTLKAEAEEQGLADEVLRDTALDFLNDISRGLRGSINPDKDRP</sequence>
<dbReference type="Proteomes" id="UP000528457">
    <property type="component" value="Unassembled WGS sequence"/>
</dbReference>
<comment type="caution">
    <text evidence="2">The sequence shown here is derived from an EMBL/GenBank/DDBJ whole genome shotgun (WGS) entry which is preliminary data.</text>
</comment>
<organism evidence="2 3">
    <name type="scientific">Pseudoteredinibacter isoporae</name>
    <dbReference type="NCBI Taxonomy" id="570281"/>
    <lineage>
        <taxon>Bacteria</taxon>
        <taxon>Pseudomonadati</taxon>
        <taxon>Pseudomonadota</taxon>
        <taxon>Gammaproteobacteria</taxon>
        <taxon>Cellvibrionales</taxon>
        <taxon>Cellvibrionaceae</taxon>
        <taxon>Pseudoteredinibacter</taxon>
    </lineage>
</organism>
<protein>
    <submittedName>
        <fullName evidence="2">Uncharacterized protein</fullName>
    </submittedName>
</protein>
<name>A0A7X0MXB1_9GAMM</name>
<dbReference type="InParanoid" id="A0A7X0MXB1"/>
<proteinExistence type="predicted"/>
<feature type="region of interest" description="Disordered" evidence="1">
    <location>
        <begin position="1"/>
        <end position="26"/>
    </location>
</feature>
<evidence type="ECO:0000313" key="3">
    <source>
        <dbReference type="Proteomes" id="UP000528457"/>
    </source>
</evidence>
<reference evidence="2 3" key="1">
    <citation type="submission" date="2020-08" db="EMBL/GenBank/DDBJ databases">
        <title>Genomic Encyclopedia of Type Strains, Phase IV (KMG-IV): sequencing the most valuable type-strain genomes for metagenomic binning, comparative biology and taxonomic classification.</title>
        <authorList>
            <person name="Goeker M."/>
        </authorList>
    </citation>
    <scope>NUCLEOTIDE SEQUENCE [LARGE SCALE GENOMIC DNA]</scope>
    <source>
        <strain evidence="2 3">DSM 22368</strain>
    </source>
</reference>
<dbReference type="AlphaFoldDB" id="A0A7X0MXB1"/>
<evidence type="ECO:0000256" key="1">
    <source>
        <dbReference type="SAM" id="MobiDB-lite"/>
    </source>
</evidence>